<dbReference type="EMBL" id="WNWR01000166">
    <property type="protein sequence ID" value="KAE9989837.1"/>
    <property type="molecule type" value="Genomic_DNA"/>
</dbReference>
<gene>
    <name evidence="3" type="ORF">EG327_002178</name>
</gene>
<name>A0A8H3VGR8_VENIN</name>
<protein>
    <submittedName>
        <fullName evidence="3">Uncharacterized protein</fullName>
    </submittedName>
</protein>
<organism evidence="3 4">
    <name type="scientific">Venturia inaequalis</name>
    <name type="common">Apple scab fungus</name>
    <dbReference type="NCBI Taxonomy" id="5025"/>
    <lineage>
        <taxon>Eukaryota</taxon>
        <taxon>Fungi</taxon>
        <taxon>Dikarya</taxon>
        <taxon>Ascomycota</taxon>
        <taxon>Pezizomycotina</taxon>
        <taxon>Dothideomycetes</taxon>
        <taxon>Pleosporomycetidae</taxon>
        <taxon>Venturiales</taxon>
        <taxon>Venturiaceae</taxon>
        <taxon>Venturia</taxon>
    </lineage>
</organism>
<sequence length="142" mass="16551">MYRQALRHPYLHEGRRSSDPDQATLMADIEEMQKKRDRDDETLKKIKEQENVMSERKAAETAANPYDSPFIGRATEYADYHRSGVAGCPGCRTKNHTIADFSLKNASLIKDNDELRLQVLKLQDEVAMMEMHVHYDPYRRHL</sequence>
<reference evidence="3 4" key="1">
    <citation type="submission" date="2019-07" db="EMBL/GenBank/DDBJ databases">
        <title>Venturia inaequalis Genome Resource.</title>
        <authorList>
            <person name="Lichtner F.J."/>
        </authorList>
    </citation>
    <scope>NUCLEOTIDE SEQUENCE [LARGE SCALE GENOMIC DNA]</scope>
    <source>
        <strain evidence="3 4">DMI_063113</strain>
    </source>
</reference>
<keyword evidence="4" id="KW-1185">Reference proteome</keyword>
<keyword evidence="1" id="KW-0175">Coiled coil</keyword>
<proteinExistence type="predicted"/>
<comment type="caution">
    <text evidence="3">The sequence shown here is derived from an EMBL/GenBank/DDBJ whole genome shotgun (WGS) entry which is preliminary data.</text>
</comment>
<feature type="region of interest" description="Disordered" evidence="2">
    <location>
        <begin position="1"/>
        <end position="22"/>
    </location>
</feature>
<feature type="coiled-coil region" evidence="1">
    <location>
        <begin position="105"/>
        <end position="132"/>
    </location>
</feature>
<evidence type="ECO:0000313" key="4">
    <source>
        <dbReference type="Proteomes" id="UP000490939"/>
    </source>
</evidence>
<evidence type="ECO:0000256" key="2">
    <source>
        <dbReference type="SAM" id="MobiDB-lite"/>
    </source>
</evidence>
<dbReference type="Proteomes" id="UP000490939">
    <property type="component" value="Unassembled WGS sequence"/>
</dbReference>
<dbReference type="AlphaFoldDB" id="A0A8H3VGR8"/>
<evidence type="ECO:0000256" key="1">
    <source>
        <dbReference type="SAM" id="Coils"/>
    </source>
</evidence>
<accession>A0A8H3VGR8</accession>
<feature type="compositionally biased region" description="Basic and acidic residues" evidence="2">
    <location>
        <begin position="10"/>
        <end position="19"/>
    </location>
</feature>
<evidence type="ECO:0000313" key="3">
    <source>
        <dbReference type="EMBL" id="KAE9989837.1"/>
    </source>
</evidence>